<reference evidence="7" key="1">
    <citation type="journal article" date="2019" name="Int. J. Syst. Evol. Microbiol.">
        <title>The Global Catalogue of Microorganisms (GCM) 10K type strain sequencing project: providing services to taxonomists for standard genome sequencing and annotation.</title>
        <authorList>
            <consortium name="The Broad Institute Genomics Platform"/>
            <consortium name="The Broad Institute Genome Sequencing Center for Infectious Disease"/>
            <person name="Wu L."/>
            <person name="Ma J."/>
        </authorList>
    </citation>
    <scope>NUCLEOTIDE SEQUENCE [LARGE SCALE GENOMIC DNA]</scope>
    <source>
        <strain evidence="7">JCM 18302</strain>
    </source>
</reference>
<keyword evidence="5" id="KW-0411">Iron-sulfur</keyword>
<gene>
    <name evidence="6" type="ORF">GCM10023320_14820</name>
</gene>
<sequence length="417" mass="44925">MTNGEHFDVVVVGGGAAGVAAAVGARRAGASVRLVERYPFLGGAATNSSVLTFCGFFDQHREQVVAGVGDEVLQRLQRRDVYREMSFAWTGNHFVLLDLETTKIVYDELVTAEGVDVRLHSTLSDAVRDGQGRVTEVEVHGRGGKERLTAQAFVDASGDGALLAAAGAGVRVAPVDERQTSTLVCRFGGVAEDADLGREGMRDAVAAHARETGVPLARDQGITVRLPVTGHVLSLLVDEQLDALDAAAFTRDEMSARRQAWRYLEAFRKHLAGWEHAYLVETGPQIGIRESRHLRGRDELTREDVLRARKRPEESIGRCGWPIEDHVAPGVTRYQPIDDKGWYDIPYGAITSADTDNLWAAGRLTAADRDAFASVRVMGAAFATGHAAGVAAAQYAAGRPHDLAAVRAELLRQGALV</sequence>
<dbReference type="Proteomes" id="UP001500804">
    <property type="component" value="Unassembled WGS sequence"/>
</dbReference>
<dbReference type="EMBL" id="BAABJO010000004">
    <property type="protein sequence ID" value="GAA5115651.1"/>
    <property type="molecule type" value="Genomic_DNA"/>
</dbReference>
<keyword evidence="1" id="KW-0004">4Fe-4S</keyword>
<evidence type="ECO:0000256" key="3">
    <source>
        <dbReference type="ARBA" id="ARBA00023002"/>
    </source>
</evidence>
<evidence type="ECO:0000313" key="6">
    <source>
        <dbReference type="EMBL" id="GAA5115651.1"/>
    </source>
</evidence>
<keyword evidence="7" id="KW-1185">Reference proteome</keyword>
<evidence type="ECO:0000256" key="5">
    <source>
        <dbReference type="ARBA" id="ARBA00023014"/>
    </source>
</evidence>
<dbReference type="Gene3D" id="3.50.50.60">
    <property type="entry name" value="FAD/NAD(P)-binding domain"/>
    <property type="match status" value="1"/>
</dbReference>
<dbReference type="RefSeq" id="WP_345604062.1">
    <property type="nucleotide sequence ID" value="NZ_BAABJO010000004.1"/>
</dbReference>
<dbReference type="InterPro" id="IPR039650">
    <property type="entry name" value="HdrA-like"/>
</dbReference>
<keyword evidence="3" id="KW-0560">Oxidoreductase</keyword>
<dbReference type="SUPFAM" id="SSF51905">
    <property type="entry name" value="FAD/NAD(P)-binding domain"/>
    <property type="match status" value="1"/>
</dbReference>
<keyword evidence="2" id="KW-0479">Metal-binding</keyword>
<dbReference type="InterPro" id="IPR036188">
    <property type="entry name" value="FAD/NAD-bd_sf"/>
</dbReference>
<keyword evidence="4" id="KW-0408">Iron</keyword>
<name>A0ABP9NG05_9PSEU</name>
<dbReference type="PRINTS" id="PR00411">
    <property type="entry name" value="PNDRDTASEI"/>
</dbReference>
<evidence type="ECO:0000256" key="1">
    <source>
        <dbReference type="ARBA" id="ARBA00022485"/>
    </source>
</evidence>
<dbReference type="PANTHER" id="PTHR43498:SF1">
    <property type="entry name" value="COB--COM HETERODISULFIDE REDUCTASE IRON-SULFUR SUBUNIT A"/>
    <property type="match status" value="1"/>
</dbReference>
<dbReference type="PANTHER" id="PTHR43498">
    <property type="entry name" value="FERREDOXIN:COB-COM HETERODISULFIDE REDUCTASE SUBUNIT A"/>
    <property type="match status" value="1"/>
</dbReference>
<comment type="caution">
    <text evidence="6">The sequence shown here is derived from an EMBL/GenBank/DDBJ whole genome shotgun (WGS) entry which is preliminary data.</text>
</comment>
<accession>A0ABP9NG05</accession>
<organism evidence="6 7">
    <name type="scientific">Pseudonocardia adelaidensis</name>
    <dbReference type="NCBI Taxonomy" id="648754"/>
    <lineage>
        <taxon>Bacteria</taxon>
        <taxon>Bacillati</taxon>
        <taxon>Actinomycetota</taxon>
        <taxon>Actinomycetes</taxon>
        <taxon>Pseudonocardiales</taxon>
        <taxon>Pseudonocardiaceae</taxon>
        <taxon>Pseudonocardia</taxon>
    </lineage>
</organism>
<evidence type="ECO:0000256" key="4">
    <source>
        <dbReference type="ARBA" id="ARBA00023004"/>
    </source>
</evidence>
<protein>
    <submittedName>
        <fullName evidence="6">FAD-dependent oxidoreductase</fullName>
    </submittedName>
</protein>
<evidence type="ECO:0000256" key="2">
    <source>
        <dbReference type="ARBA" id="ARBA00022723"/>
    </source>
</evidence>
<proteinExistence type="predicted"/>
<dbReference type="Pfam" id="PF12831">
    <property type="entry name" value="FAD_oxidored"/>
    <property type="match status" value="1"/>
</dbReference>
<evidence type="ECO:0000313" key="7">
    <source>
        <dbReference type="Proteomes" id="UP001500804"/>
    </source>
</evidence>